<keyword evidence="1" id="KW-0812">Transmembrane</keyword>
<proteinExistence type="predicted"/>
<accession>A0AAV0T9N3</accession>
<evidence type="ECO:0000313" key="2">
    <source>
        <dbReference type="EMBL" id="CAI5717262.1"/>
    </source>
</evidence>
<organism evidence="2 3">
    <name type="scientific">Peronospora destructor</name>
    <dbReference type="NCBI Taxonomy" id="86335"/>
    <lineage>
        <taxon>Eukaryota</taxon>
        <taxon>Sar</taxon>
        <taxon>Stramenopiles</taxon>
        <taxon>Oomycota</taxon>
        <taxon>Peronosporomycetes</taxon>
        <taxon>Peronosporales</taxon>
        <taxon>Peronosporaceae</taxon>
        <taxon>Peronospora</taxon>
    </lineage>
</organism>
<sequence length="120" mass="13345">MNKNLRSLVMLGNGLKNSSGAVALSAVTGMTAAAVSMMAYVYFQRPQEFANASIRMTHPELSNGFNRKWGLFGTGLIDSVPQSFESMFNAPNMAARYEQHKKKREQQICQTLEDLRPKGK</sequence>
<gene>
    <name evidence="2" type="ORF">PDE001_LOCUS1649</name>
</gene>
<feature type="transmembrane region" description="Helical" evidence="1">
    <location>
        <begin position="20"/>
        <end position="43"/>
    </location>
</feature>
<protein>
    <submittedName>
        <fullName evidence="2">Uncharacterized protein</fullName>
    </submittedName>
</protein>
<keyword evidence="1" id="KW-1133">Transmembrane helix</keyword>
<dbReference type="EMBL" id="CANTFM010000297">
    <property type="protein sequence ID" value="CAI5717262.1"/>
    <property type="molecule type" value="Genomic_DNA"/>
</dbReference>
<evidence type="ECO:0000256" key="1">
    <source>
        <dbReference type="SAM" id="Phobius"/>
    </source>
</evidence>
<comment type="caution">
    <text evidence="2">The sequence shown here is derived from an EMBL/GenBank/DDBJ whole genome shotgun (WGS) entry which is preliminary data.</text>
</comment>
<dbReference type="AlphaFoldDB" id="A0AAV0T9N3"/>
<dbReference type="Proteomes" id="UP001162029">
    <property type="component" value="Unassembled WGS sequence"/>
</dbReference>
<reference evidence="2" key="1">
    <citation type="submission" date="2022-12" db="EMBL/GenBank/DDBJ databases">
        <authorList>
            <person name="Webb A."/>
        </authorList>
    </citation>
    <scope>NUCLEOTIDE SEQUENCE</scope>
    <source>
        <strain evidence="2">Pd1</strain>
    </source>
</reference>
<evidence type="ECO:0000313" key="3">
    <source>
        <dbReference type="Proteomes" id="UP001162029"/>
    </source>
</evidence>
<keyword evidence="3" id="KW-1185">Reference proteome</keyword>
<keyword evidence="1" id="KW-0472">Membrane</keyword>
<name>A0AAV0T9N3_9STRA</name>